<evidence type="ECO:0000256" key="2">
    <source>
        <dbReference type="ARBA" id="ARBA00022723"/>
    </source>
</evidence>
<feature type="binding site" evidence="6">
    <location>
        <position position="431"/>
    </location>
    <ligand>
        <name>Fe cation</name>
        <dbReference type="ChEBI" id="CHEBI:24875"/>
        <note>catalytic</note>
    </ligand>
</feature>
<dbReference type="EMBL" id="JACGWL010000008">
    <property type="protein sequence ID" value="KAK4396051.1"/>
    <property type="molecule type" value="Genomic_DNA"/>
</dbReference>
<gene>
    <name evidence="9" type="ORF">Sango_1441700</name>
</gene>
<dbReference type="PANTHER" id="PTHR16557:SF10">
    <property type="entry name" value="2-OXOGLUTARATE-DEPENDENT DIOXYGENASE FAMILY PROTEIN"/>
    <property type="match status" value="1"/>
</dbReference>
<evidence type="ECO:0000313" key="9">
    <source>
        <dbReference type="EMBL" id="KAK4396051.1"/>
    </source>
</evidence>
<dbReference type="GO" id="GO:0035515">
    <property type="term" value="F:oxidative RNA demethylase activity"/>
    <property type="evidence" value="ECO:0007669"/>
    <property type="project" value="TreeGrafter"/>
</dbReference>
<dbReference type="InterPro" id="IPR005123">
    <property type="entry name" value="Oxoglu/Fe-dep_dioxygenase_dom"/>
</dbReference>
<comment type="similarity">
    <text evidence="1">Belongs to the alkB family.</text>
</comment>
<feature type="region of interest" description="Disordered" evidence="7">
    <location>
        <begin position="186"/>
        <end position="213"/>
    </location>
</feature>
<sequence length="521" mass="58480">MQLGVHRTTLTAARLSSVFRGKMMNRGLQSRADGNSVNSKNKLTDHEQGPPQLWNTSKAGYEEEFPSLSDSVSNMPKSKRRTRIDMGTHCEQKLEKVVDNIGKSQIEASTSISHQDDTCLLTSFRKKPLPSYSRNPRLCQTYHEHGEGKRRSSFSQGTAIDEPFGIICVSEKKVVDNIGKSQIEASTSISHQDDTCLPTSFGKKPLPSYSRNPRLRQTYHEHGEGKRMSPFSGTAIDEPFDICISETEESSPLTSAVNEKNKLKWVPKVRLAEEIERHENKIEKNNNIEDSVGQIGQVLRPGMVLFKSYIPLSEQVKIVNRCRELGCGPGGFYRPGYDDGAKLRLYMMCLGLDWNPQTRKYGERRHHDQVAPPGIPHEFTSLVRRALDDSRTLIRRVFKTENVEDILPAISPDLCIVNFYTTNGRLGLHQDRDESPDSLLKGFPVVSISIGDSAEFLYGDQRDVDKANPVLLKSGDVLIFGGESRLIFHGVKAIIPDTAPLALLEATKLRPGRLNLTFRQY</sequence>
<evidence type="ECO:0000259" key="8">
    <source>
        <dbReference type="PROSITE" id="PS51471"/>
    </source>
</evidence>
<protein>
    <submittedName>
        <fullName evidence="9">Alpha-ketoglutarate-dependent dioxygenase AlkB</fullName>
    </submittedName>
</protein>
<dbReference type="Proteomes" id="UP001289374">
    <property type="component" value="Unassembled WGS sequence"/>
</dbReference>
<feature type="binding site" evidence="6">
    <location>
        <position position="429"/>
    </location>
    <ligand>
        <name>Fe cation</name>
        <dbReference type="ChEBI" id="CHEBI:24875"/>
        <note>catalytic</note>
    </ligand>
</feature>
<organism evidence="9 10">
    <name type="scientific">Sesamum angolense</name>
    <dbReference type="NCBI Taxonomy" id="2727404"/>
    <lineage>
        <taxon>Eukaryota</taxon>
        <taxon>Viridiplantae</taxon>
        <taxon>Streptophyta</taxon>
        <taxon>Embryophyta</taxon>
        <taxon>Tracheophyta</taxon>
        <taxon>Spermatophyta</taxon>
        <taxon>Magnoliopsida</taxon>
        <taxon>eudicotyledons</taxon>
        <taxon>Gunneridae</taxon>
        <taxon>Pentapetalae</taxon>
        <taxon>asterids</taxon>
        <taxon>lamiids</taxon>
        <taxon>Lamiales</taxon>
        <taxon>Pedaliaceae</taxon>
        <taxon>Sesamum</taxon>
    </lineage>
</organism>
<evidence type="ECO:0000256" key="4">
    <source>
        <dbReference type="ARBA" id="ARBA00023002"/>
    </source>
</evidence>
<dbReference type="InterPro" id="IPR027450">
    <property type="entry name" value="AlkB-like"/>
</dbReference>
<evidence type="ECO:0000256" key="6">
    <source>
        <dbReference type="PIRSR" id="PIRSR604574-2"/>
    </source>
</evidence>
<dbReference type="PROSITE" id="PS51471">
    <property type="entry name" value="FE2OG_OXY"/>
    <property type="match status" value="1"/>
</dbReference>
<reference evidence="9" key="1">
    <citation type="submission" date="2020-06" db="EMBL/GenBank/DDBJ databases">
        <authorList>
            <person name="Li T."/>
            <person name="Hu X."/>
            <person name="Zhang T."/>
            <person name="Song X."/>
            <person name="Zhang H."/>
            <person name="Dai N."/>
            <person name="Sheng W."/>
            <person name="Hou X."/>
            <person name="Wei L."/>
        </authorList>
    </citation>
    <scope>NUCLEOTIDE SEQUENCE</scope>
    <source>
        <strain evidence="9">K16</strain>
        <tissue evidence="9">Leaf</tissue>
    </source>
</reference>
<comment type="caution">
    <text evidence="9">The sequence shown here is derived from an EMBL/GenBank/DDBJ whole genome shotgun (WGS) entry which is preliminary data.</text>
</comment>
<comment type="cofactor">
    <cofactor evidence="6">
        <name>Fe(2+)</name>
        <dbReference type="ChEBI" id="CHEBI:29033"/>
    </cofactor>
    <text evidence="6">Binds 1 Fe(2+) ion per subunit.</text>
</comment>
<evidence type="ECO:0000256" key="3">
    <source>
        <dbReference type="ARBA" id="ARBA00022964"/>
    </source>
</evidence>
<evidence type="ECO:0000256" key="5">
    <source>
        <dbReference type="ARBA" id="ARBA00023004"/>
    </source>
</evidence>
<dbReference type="GO" id="GO:0035516">
    <property type="term" value="F:broad specificity oxidative DNA demethylase activity"/>
    <property type="evidence" value="ECO:0007669"/>
    <property type="project" value="TreeGrafter"/>
</dbReference>
<feature type="domain" description="Fe2OG dioxygenase" evidence="8">
    <location>
        <begin position="411"/>
        <end position="521"/>
    </location>
</feature>
<feature type="binding site" evidence="6">
    <location>
        <position position="489"/>
    </location>
    <ligand>
        <name>Fe cation</name>
        <dbReference type="ChEBI" id="CHEBI:24875"/>
        <note>catalytic</note>
    </ligand>
</feature>
<keyword evidence="3 9" id="KW-0223">Dioxygenase</keyword>
<dbReference type="GO" id="GO:0008198">
    <property type="term" value="F:ferrous iron binding"/>
    <property type="evidence" value="ECO:0007669"/>
    <property type="project" value="TreeGrafter"/>
</dbReference>
<reference evidence="9" key="2">
    <citation type="journal article" date="2024" name="Plant">
        <title>Genomic evolution and insights into agronomic trait innovations of Sesamum species.</title>
        <authorList>
            <person name="Miao H."/>
            <person name="Wang L."/>
            <person name="Qu L."/>
            <person name="Liu H."/>
            <person name="Sun Y."/>
            <person name="Le M."/>
            <person name="Wang Q."/>
            <person name="Wei S."/>
            <person name="Zheng Y."/>
            <person name="Lin W."/>
            <person name="Duan Y."/>
            <person name="Cao H."/>
            <person name="Xiong S."/>
            <person name="Wang X."/>
            <person name="Wei L."/>
            <person name="Li C."/>
            <person name="Ma Q."/>
            <person name="Ju M."/>
            <person name="Zhao R."/>
            <person name="Li G."/>
            <person name="Mu C."/>
            <person name="Tian Q."/>
            <person name="Mei H."/>
            <person name="Zhang T."/>
            <person name="Gao T."/>
            <person name="Zhang H."/>
        </authorList>
    </citation>
    <scope>NUCLEOTIDE SEQUENCE</scope>
    <source>
        <strain evidence="9">K16</strain>
    </source>
</reference>
<evidence type="ECO:0000256" key="7">
    <source>
        <dbReference type="SAM" id="MobiDB-lite"/>
    </source>
</evidence>
<keyword evidence="4" id="KW-0560">Oxidoreductase</keyword>
<keyword evidence="5 6" id="KW-0408">Iron</keyword>
<keyword evidence="10" id="KW-1185">Reference proteome</keyword>
<dbReference type="PANTHER" id="PTHR16557">
    <property type="entry name" value="ALKYLATED DNA REPAIR PROTEIN ALKB-RELATED"/>
    <property type="match status" value="1"/>
</dbReference>
<keyword evidence="2 6" id="KW-0479">Metal-binding</keyword>
<dbReference type="Gene3D" id="2.60.120.590">
    <property type="entry name" value="Alpha-ketoglutarate-dependent dioxygenase AlkB-like"/>
    <property type="match status" value="1"/>
</dbReference>
<feature type="compositionally biased region" description="Polar residues" evidence="7">
    <location>
        <begin position="32"/>
        <end position="41"/>
    </location>
</feature>
<accession>A0AAE2BSE4</accession>
<dbReference type="GO" id="GO:0005737">
    <property type="term" value="C:cytoplasm"/>
    <property type="evidence" value="ECO:0007669"/>
    <property type="project" value="TreeGrafter"/>
</dbReference>
<feature type="region of interest" description="Disordered" evidence="7">
    <location>
        <begin position="24"/>
        <end position="56"/>
    </location>
</feature>
<evidence type="ECO:0000313" key="10">
    <source>
        <dbReference type="Proteomes" id="UP001289374"/>
    </source>
</evidence>
<proteinExistence type="inferred from homology"/>
<dbReference type="AlphaFoldDB" id="A0AAE2BSE4"/>
<dbReference type="InterPro" id="IPR037151">
    <property type="entry name" value="AlkB-like_sf"/>
</dbReference>
<dbReference type="Pfam" id="PF13532">
    <property type="entry name" value="2OG-FeII_Oxy_2"/>
    <property type="match status" value="1"/>
</dbReference>
<name>A0AAE2BSE4_9LAMI</name>
<dbReference type="SUPFAM" id="SSF51197">
    <property type="entry name" value="Clavaminate synthase-like"/>
    <property type="match status" value="1"/>
</dbReference>
<evidence type="ECO:0000256" key="1">
    <source>
        <dbReference type="ARBA" id="ARBA00007879"/>
    </source>
</evidence>
<dbReference type="InterPro" id="IPR004574">
    <property type="entry name" value="Alkb"/>
</dbReference>
<dbReference type="GO" id="GO:0035513">
    <property type="term" value="P:oxidative RNA demethylation"/>
    <property type="evidence" value="ECO:0007669"/>
    <property type="project" value="TreeGrafter"/>
</dbReference>